<feature type="compositionally biased region" description="Low complexity" evidence="1">
    <location>
        <begin position="137"/>
        <end position="147"/>
    </location>
</feature>
<dbReference type="PANTHER" id="PTHR12360:SF12">
    <property type="entry name" value="TRANSCRIPTIONAL REPRESSOR NF-X1"/>
    <property type="match status" value="1"/>
</dbReference>
<name>A0AAD5CSA1_AMBAR</name>
<gene>
    <name evidence="2" type="ORF">M8C21_002964</name>
</gene>
<evidence type="ECO:0000256" key="1">
    <source>
        <dbReference type="SAM" id="MobiDB-lite"/>
    </source>
</evidence>
<feature type="compositionally biased region" description="Low complexity" evidence="1">
    <location>
        <begin position="12"/>
        <end position="37"/>
    </location>
</feature>
<feature type="non-terminal residue" evidence="2">
    <location>
        <position position="1"/>
    </location>
</feature>
<accession>A0AAD5CSA1</accession>
<dbReference type="GO" id="GO:0000977">
    <property type="term" value="F:RNA polymerase II transcription regulatory region sequence-specific DNA binding"/>
    <property type="evidence" value="ECO:0007669"/>
    <property type="project" value="TreeGrafter"/>
</dbReference>
<feature type="compositionally biased region" description="Polar residues" evidence="1">
    <location>
        <begin position="72"/>
        <end position="84"/>
    </location>
</feature>
<dbReference type="AlphaFoldDB" id="A0AAD5CSA1"/>
<feature type="region of interest" description="Disordered" evidence="1">
    <location>
        <begin position="1"/>
        <end position="206"/>
    </location>
</feature>
<dbReference type="GO" id="GO:0005634">
    <property type="term" value="C:nucleus"/>
    <property type="evidence" value="ECO:0007669"/>
    <property type="project" value="TreeGrafter"/>
</dbReference>
<proteinExistence type="predicted"/>
<protein>
    <submittedName>
        <fullName evidence="2">Uncharacterized protein</fullName>
    </submittedName>
</protein>
<comment type="caution">
    <text evidence="2">The sequence shown here is derived from an EMBL/GenBank/DDBJ whole genome shotgun (WGS) entry which is preliminary data.</text>
</comment>
<organism evidence="2 3">
    <name type="scientific">Ambrosia artemisiifolia</name>
    <name type="common">Common ragweed</name>
    <dbReference type="NCBI Taxonomy" id="4212"/>
    <lineage>
        <taxon>Eukaryota</taxon>
        <taxon>Viridiplantae</taxon>
        <taxon>Streptophyta</taxon>
        <taxon>Embryophyta</taxon>
        <taxon>Tracheophyta</taxon>
        <taxon>Spermatophyta</taxon>
        <taxon>Magnoliopsida</taxon>
        <taxon>eudicotyledons</taxon>
        <taxon>Gunneridae</taxon>
        <taxon>Pentapetalae</taxon>
        <taxon>asterids</taxon>
        <taxon>campanulids</taxon>
        <taxon>Asterales</taxon>
        <taxon>Asteraceae</taxon>
        <taxon>Asteroideae</taxon>
        <taxon>Heliantheae alliance</taxon>
        <taxon>Heliantheae</taxon>
        <taxon>Ambrosia</taxon>
    </lineage>
</organism>
<dbReference type="PANTHER" id="PTHR12360">
    <property type="entry name" value="NUCLEAR TRANSCRIPTION FACTOR, X-BOX BINDING 1 NFX1"/>
    <property type="match status" value="1"/>
</dbReference>
<sequence>KESGAKPKEWGIPPAASSDRSDSSSSTTISSQLPPSSRQVLDMSSNPRIDRRDNRPRFPRRQQWIPRPPSAIPSNPDVQPTTPSHNHNNNNNNNNNHNGVIPPVDLRSPSHSHSHNNHGVIPHSDLRSASHSHSHNNPHNNNGGIPHIDLRSGSHSHPHNNHGVIPHIGVQRRNNNGHVPRGAVNQGRDRRKEAPRGSNSLSNTGAGALPQLVQEIQDKLLKGTIECMICYDMVKRSAPWARAPTSIDLSAEKNQGFNWRCPGCQSVQLMSSKDIRYSCFCGKRPDPPSDPYLTPHSCGEPCGRPLEKEIAGSGPGSGSRDRDDLCPHRCVLQCHPGPCPPCKAFAPPRKKTEVVVCGEMSVKGQVNVEEDVCLVGNCLPVETMSVKTHAILVFVGTVICCREGLRHAIVVNRLYRRNGIVVWIQYRPAHRCVAKPSHVGYMVVKIHAIREIAHHVR</sequence>
<dbReference type="Proteomes" id="UP001206925">
    <property type="component" value="Unassembled WGS sequence"/>
</dbReference>
<evidence type="ECO:0000313" key="3">
    <source>
        <dbReference type="Proteomes" id="UP001206925"/>
    </source>
</evidence>
<dbReference type="EMBL" id="JAMZMK010006797">
    <property type="protein sequence ID" value="KAI7747293.1"/>
    <property type="molecule type" value="Genomic_DNA"/>
</dbReference>
<reference evidence="2" key="1">
    <citation type="submission" date="2022-06" db="EMBL/GenBank/DDBJ databases">
        <title>Uncovering the hologenomic basis of an extraordinary plant invasion.</title>
        <authorList>
            <person name="Bieker V.C."/>
            <person name="Martin M.D."/>
            <person name="Gilbert T."/>
            <person name="Hodgins K."/>
            <person name="Battlay P."/>
            <person name="Petersen B."/>
            <person name="Wilson J."/>
        </authorList>
    </citation>
    <scope>NUCLEOTIDE SEQUENCE</scope>
    <source>
        <strain evidence="2">AA19_3_7</strain>
        <tissue evidence="2">Leaf</tissue>
    </source>
</reference>
<feature type="compositionally biased region" description="Low complexity" evidence="1">
    <location>
        <begin position="85"/>
        <end position="98"/>
    </location>
</feature>
<keyword evidence="3" id="KW-1185">Reference proteome</keyword>
<evidence type="ECO:0000313" key="2">
    <source>
        <dbReference type="EMBL" id="KAI7747293.1"/>
    </source>
</evidence>
<dbReference type="GO" id="GO:0000981">
    <property type="term" value="F:DNA-binding transcription factor activity, RNA polymerase II-specific"/>
    <property type="evidence" value="ECO:0007669"/>
    <property type="project" value="TreeGrafter"/>
</dbReference>
<dbReference type="InterPro" id="IPR034078">
    <property type="entry name" value="NFX1_fam"/>
</dbReference>